<evidence type="ECO:0000256" key="2">
    <source>
        <dbReference type="ARBA" id="ARBA00022964"/>
    </source>
</evidence>
<comment type="cofactor">
    <cofactor evidence="1">
        <name>L-ascorbate</name>
        <dbReference type="ChEBI" id="CHEBI:38290"/>
    </cofactor>
</comment>
<proteinExistence type="predicted"/>
<evidence type="ECO:0000313" key="5">
    <source>
        <dbReference type="EMBL" id="MDO6416845.1"/>
    </source>
</evidence>
<accession>A0ABT8YET2</accession>
<evidence type="ECO:0000256" key="1">
    <source>
        <dbReference type="ARBA" id="ARBA00001961"/>
    </source>
</evidence>
<evidence type="ECO:0000313" key="6">
    <source>
        <dbReference type="Proteomes" id="UP001169764"/>
    </source>
</evidence>
<sequence>MAILDLHETGGYLHFDREQCVREGKARAEAYREAAPFPHIVMDDFLDADVLRRLLAEFPDREGRGYFDRAQERLKYQFDPNTVASGRVRNLLAELNGEPFLAFLSEMTGIEHLISDPYFAGGGLHETLAGGHLSVHADFNVHHGMKVERRLNLLIYLNDDWGPDYGGQLELWDKKMRKAAVSVDPVMARAVVFNTTLQSFHGVPEPLTCPPDRSRRSIATYYYTAFPSDATVPTRTTTFQTRPGTGDKVDWQVRYGHFVEDWVPKKMQRLARRLVR</sequence>
<keyword evidence="3 5" id="KW-0560">Oxidoreductase</keyword>
<dbReference type="EC" id="1.14.11.-" evidence="5"/>
<evidence type="ECO:0000259" key="4">
    <source>
        <dbReference type="SMART" id="SM00702"/>
    </source>
</evidence>
<dbReference type="InterPro" id="IPR006620">
    <property type="entry name" value="Pro_4_hyd_alph"/>
</dbReference>
<name>A0ABT8YET2_9SPHN</name>
<dbReference type="InterPro" id="IPR044862">
    <property type="entry name" value="Pro_4_hyd_alph_FE2OG_OXY"/>
</dbReference>
<feature type="domain" description="Prolyl 4-hydroxylase alpha subunit" evidence="4">
    <location>
        <begin position="37"/>
        <end position="223"/>
    </location>
</feature>
<reference evidence="5" key="1">
    <citation type="submission" date="2023-07" db="EMBL/GenBank/DDBJ databases">
        <authorList>
            <person name="Kim M."/>
        </authorList>
    </citation>
    <scope>NUCLEOTIDE SEQUENCE</scope>
    <source>
        <strain evidence="5">BIUV-7</strain>
    </source>
</reference>
<gene>
    <name evidence="5" type="ORF">Q4F19_20850</name>
</gene>
<dbReference type="Pfam" id="PF13640">
    <property type="entry name" value="2OG-FeII_Oxy_3"/>
    <property type="match status" value="1"/>
</dbReference>
<dbReference type="Proteomes" id="UP001169764">
    <property type="component" value="Unassembled WGS sequence"/>
</dbReference>
<keyword evidence="6" id="KW-1185">Reference proteome</keyword>
<dbReference type="EMBL" id="JAUOTP010000012">
    <property type="protein sequence ID" value="MDO6416845.1"/>
    <property type="molecule type" value="Genomic_DNA"/>
</dbReference>
<dbReference type="Gene3D" id="2.60.120.620">
    <property type="entry name" value="q2cbj1_9rhob like domain"/>
    <property type="match status" value="1"/>
</dbReference>
<organism evidence="5 6">
    <name type="scientific">Sphingomonas natans</name>
    <dbReference type="NCBI Taxonomy" id="3063330"/>
    <lineage>
        <taxon>Bacteria</taxon>
        <taxon>Pseudomonadati</taxon>
        <taxon>Pseudomonadota</taxon>
        <taxon>Alphaproteobacteria</taxon>
        <taxon>Sphingomonadales</taxon>
        <taxon>Sphingomonadaceae</taxon>
        <taxon>Sphingomonas</taxon>
    </lineage>
</organism>
<comment type="caution">
    <text evidence="5">The sequence shown here is derived from an EMBL/GenBank/DDBJ whole genome shotgun (WGS) entry which is preliminary data.</text>
</comment>
<dbReference type="GO" id="GO:0016491">
    <property type="term" value="F:oxidoreductase activity"/>
    <property type="evidence" value="ECO:0007669"/>
    <property type="project" value="UniProtKB-KW"/>
</dbReference>
<protein>
    <submittedName>
        <fullName evidence="5">2OG-Fe(II) oxygenase</fullName>
        <ecNumber evidence="5">1.14.11.-</ecNumber>
    </submittedName>
</protein>
<dbReference type="SMART" id="SM00702">
    <property type="entry name" value="P4Hc"/>
    <property type="match status" value="1"/>
</dbReference>
<keyword evidence="2" id="KW-0223">Dioxygenase</keyword>
<dbReference type="RefSeq" id="WP_303546731.1">
    <property type="nucleotide sequence ID" value="NZ_JAUOTP010000012.1"/>
</dbReference>
<evidence type="ECO:0000256" key="3">
    <source>
        <dbReference type="ARBA" id="ARBA00023002"/>
    </source>
</evidence>